<proteinExistence type="predicted"/>
<dbReference type="EMBL" id="LGST01000020">
    <property type="protein sequence ID" value="KNE00039.1"/>
    <property type="molecule type" value="Genomic_DNA"/>
</dbReference>
<organism evidence="1 2">
    <name type="scientific">Candidozyma auris</name>
    <name type="common">Yeast</name>
    <name type="synonym">Candida auris</name>
    <dbReference type="NCBI Taxonomy" id="498019"/>
    <lineage>
        <taxon>Eukaryota</taxon>
        <taxon>Fungi</taxon>
        <taxon>Dikarya</taxon>
        <taxon>Ascomycota</taxon>
        <taxon>Saccharomycotina</taxon>
        <taxon>Pichiomycetes</taxon>
        <taxon>Metschnikowiaceae</taxon>
        <taxon>Candidozyma</taxon>
    </lineage>
</organism>
<protein>
    <submittedName>
        <fullName evidence="1">Uncharacterized protein</fullName>
    </submittedName>
</protein>
<accession>A0A0L0P1B8</accession>
<comment type="caution">
    <text evidence="1">The sequence shown here is derived from an EMBL/GenBank/DDBJ whole genome shotgun (WGS) entry which is preliminary data.</text>
</comment>
<name>A0A0L0P1B8_CANAR</name>
<gene>
    <name evidence="1" type="ORF">QG37_02984</name>
</gene>
<reference evidence="2" key="1">
    <citation type="journal article" date="2015" name="BMC Genomics">
        <title>Draft genome of a commonly misdiagnosed multidrug resistant pathogen Candida auris.</title>
        <authorList>
            <person name="Chatterjee S."/>
            <person name="Alampalli S.V."/>
            <person name="Nageshan R.K."/>
            <person name="Chettiar S.T."/>
            <person name="Joshi S."/>
            <person name="Tatu U.S."/>
        </authorList>
    </citation>
    <scope>NUCLEOTIDE SEQUENCE [LARGE SCALE GENOMIC DNA]</scope>
    <source>
        <strain evidence="2">6684</strain>
    </source>
</reference>
<dbReference type="VEuPathDB" id="FungiDB:QG37_02984"/>
<sequence>MWASAGGFTRNSIFEGNWARISTLNRGECDGVTPRRRKDAQVIDMYTVAKLNLGLILLQGW</sequence>
<evidence type="ECO:0000313" key="2">
    <source>
        <dbReference type="Proteomes" id="UP000037122"/>
    </source>
</evidence>
<evidence type="ECO:0000313" key="1">
    <source>
        <dbReference type="EMBL" id="KNE00039.1"/>
    </source>
</evidence>
<dbReference type="AlphaFoldDB" id="A0A0L0P1B8"/>
<dbReference type="Proteomes" id="UP000037122">
    <property type="component" value="Unassembled WGS sequence"/>
</dbReference>